<keyword evidence="1 4" id="KW-0808">Transferase</keyword>
<dbReference type="Proteomes" id="UP000198345">
    <property type="component" value="Unassembled WGS sequence"/>
</dbReference>
<dbReference type="AlphaFoldDB" id="A0A226H5M2"/>
<evidence type="ECO:0000256" key="1">
    <source>
        <dbReference type="ARBA" id="ARBA00022679"/>
    </source>
</evidence>
<feature type="domain" description="Glycosyltransferase subfamily 4-like N-terminal" evidence="3">
    <location>
        <begin position="19"/>
        <end position="173"/>
    </location>
</feature>
<dbReference type="Gene3D" id="3.40.50.2000">
    <property type="entry name" value="Glycogen Phosphorylase B"/>
    <property type="match status" value="2"/>
</dbReference>
<dbReference type="GO" id="GO:0016757">
    <property type="term" value="F:glycosyltransferase activity"/>
    <property type="evidence" value="ECO:0007669"/>
    <property type="project" value="InterPro"/>
</dbReference>
<comment type="caution">
    <text evidence="4">The sequence shown here is derived from an EMBL/GenBank/DDBJ whole genome shotgun (WGS) entry which is preliminary data.</text>
</comment>
<accession>A0A226H5M2</accession>
<dbReference type="OrthoDB" id="798298at2"/>
<organism evidence="4 5">
    <name type="scientific">Flavobacterium hercynium</name>
    <dbReference type="NCBI Taxonomy" id="387094"/>
    <lineage>
        <taxon>Bacteria</taxon>
        <taxon>Pseudomonadati</taxon>
        <taxon>Bacteroidota</taxon>
        <taxon>Flavobacteriia</taxon>
        <taxon>Flavobacteriales</taxon>
        <taxon>Flavobacteriaceae</taxon>
        <taxon>Flavobacterium</taxon>
    </lineage>
</organism>
<dbReference type="GO" id="GO:0009103">
    <property type="term" value="P:lipopolysaccharide biosynthetic process"/>
    <property type="evidence" value="ECO:0007669"/>
    <property type="project" value="TreeGrafter"/>
</dbReference>
<name>A0A226H5M2_9FLAO</name>
<evidence type="ECO:0000313" key="4">
    <source>
        <dbReference type="EMBL" id="OXA88976.1"/>
    </source>
</evidence>
<evidence type="ECO:0000313" key="5">
    <source>
        <dbReference type="Proteomes" id="UP000198345"/>
    </source>
</evidence>
<evidence type="ECO:0000259" key="3">
    <source>
        <dbReference type="Pfam" id="PF13439"/>
    </source>
</evidence>
<dbReference type="Pfam" id="PF00534">
    <property type="entry name" value="Glycos_transf_1"/>
    <property type="match status" value="1"/>
</dbReference>
<dbReference type="SUPFAM" id="SSF53756">
    <property type="entry name" value="UDP-Glycosyltransferase/glycogen phosphorylase"/>
    <property type="match status" value="1"/>
</dbReference>
<reference evidence="4 5" key="1">
    <citation type="submission" date="2016-11" db="EMBL/GenBank/DDBJ databases">
        <title>Whole genomes of Flavobacteriaceae.</title>
        <authorList>
            <person name="Stine C."/>
            <person name="Li C."/>
            <person name="Tadesse D."/>
        </authorList>
    </citation>
    <scope>NUCLEOTIDE SEQUENCE [LARGE SCALE GENOMIC DNA]</scope>
    <source>
        <strain evidence="4 5">DSM 18292</strain>
    </source>
</reference>
<dbReference type="InterPro" id="IPR001296">
    <property type="entry name" value="Glyco_trans_1"/>
</dbReference>
<dbReference type="EMBL" id="MUGW01000029">
    <property type="protein sequence ID" value="OXA88976.1"/>
    <property type="molecule type" value="Genomic_DNA"/>
</dbReference>
<sequence length="388" mass="44425">MKIVLFTHPPFLEHQSMPRYANMLLNGMKERNHEVEVWTPKARFYRLSNIKSLKKWLGYADQYIVFPLEVWFKLRRSSKENLYVFADQALGPWVPLVHHKKHIVHCHDFLALKSALGTIPENHTSFSGKQYQNYIRNGFSKGKYFISISKKTKEDLHALHRGKIESSTVCYNGLSRPFYALSPFVSRSLLGKKVKMQLSAGYIMHIGGNQYYKNRKGVIEIYDFWRSTSSGKIPLLLIGAVPSAELLDLYQKSPYKSDIHFINNLSDEYINTAYSGAVCLLFPSLDEGFGWPIIEAMASGCPVITTNRSPMNEIGGSAAFYIDKRPADILPLQKWKEDSASILEKLISLDELQMKERIKRSVQQAQKFTTDNALNAIENVYKEINSIV</sequence>
<proteinExistence type="predicted"/>
<evidence type="ECO:0000259" key="2">
    <source>
        <dbReference type="Pfam" id="PF00534"/>
    </source>
</evidence>
<keyword evidence="5" id="KW-1185">Reference proteome</keyword>
<dbReference type="PANTHER" id="PTHR46401:SF2">
    <property type="entry name" value="GLYCOSYLTRANSFERASE WBBK-RELATED"/>
    <property type="match status" value="1"/>
</dbReference>
<dbReference type="InterPro" id="IPR028098">
    <property type="entry name" value="Glyco_trans_4-like_N"/>
</dbReference>
<dbReference type="PANTHER" id="PTHR46401">
    <property type="entry name" value="GLYCOSYLTRANSFERASE WBBK-RELATED"/>
    <property type="match status" value="1"/>
</dbReference>
<dbReference type="Pfam" id="PF13439">
    <property type="entry name" value="Glyco_transf_4"/>
    <property type="match status" value="1"/>
</dbReference>
<gene>
    <name evidence="4" type="ORF">B0A66_14650</name>
</gene>
<protein>
    <submittedName>
        <fullName evidence="4">Mannosyl transferase</fullName>
    </submittedName>
</protein>
<feature type="domain" description="Glycosyl transferase family 1" evidence="2">
    <location>
        <begin position="202"/>
        <end position="314"/>
    </location>
</feature>
<dbReference type="RefSeq" id="WP_089050594.1">
    <property type="nucleotide sequence ID" value="NZ_FXTV01000011.1"/>
</dbReference>